<feature type="region of interest" description="Disordered" evidence="9">
    <location>
        <begin position="298"/>
        <end position="356"/>
    </location>
</feature>
<feature type="compositionally biased region" description="Pro residues" evidence="9">
    <location>
        <begin position="211"/>
        <end position="224"/>
    </location>
</feature>
<feature type="domain" description="Homeobox" evidence="10">
    <location>
        <begin position="74"/>
        <end position="134"/>
    </location>
</feature>
<dbReference type="Proteomes" id="UP000747542">
    <property type="component" value="Unassembled WGS sequence"/>
</dbReference>
<dbReference type="PANTHER" id="PTHR46294">
    <property type="entry name" value="SEGMENTATION PROTEIN EVEN-SKIPPED"/>
    <property type="match status" value="1"/>
</dbReference>
<keyword evidence="4 7" id="KW-0371">Homeobox</keyword>
<keyword evidence="2" id="KW-0217">Developmental protein</keyword>
<proteinExistence type="inferred from homology"/>
<dbReference type="PROSITE" id="PS50071">
    <property type="entry name" value="HOMEOBOX_2"/>
    <property type="match status" value="1"/>
</dbReference>
<name>A0A8J5KD47_HOMAM</name>
<sequence length="356" mass="38764">MMGGLEERLSFLVGQQVPVSPPCSPSSGSLTPPSPHHHSTETKDGDSVTEKALEAPAATSTPPPKGTAASQPSAELRRYRTAFTREQITRLEKEFLRENYVSRPRRCELAKELGLSEATIKVWFQNRRMKDKRQRMAVAWPYADPTLAAYLLHAAAATGAYPPYLPPSPMSDSPWVGPPSVGPTPHLSYTAPHMTYTPPSQPPSLSRFAPYPRPQPPMLSPPYTMPADLHAPHPRSPTLPTPTPVLPRPSMCHGHLSACPAYTSPKDACLCGFMYPSLTQNLGHHMPLSCPNLSMTTHKTNSPLSSPSSCTPVSCSSSNSPRQEASPTPTFTKNNSPSTTTPRLFKPYDDEPLARV</sequence>
<comment type="caution">
    <text evidence="11">The sequence shown here is derived from an EMBL/GenBank/DDBJ whole genome shotgun (WGS) entry which is preliminary data.</text>
</comment>
<feature type="compositionally biased region" description="Low complexity" evidence="9">
    <location>
        <begin position="300"/>
        <end position="321"/>
    </location>
</feature>
<evidence type="ECO:0000256" key="2">
    <source>
        <dbReference type="ARBA" id="ARBA00022473"/>
    </source>
</evidence>
<dbReference type="InterPro" id="IPR001356">
    <property type="entry name" value="HD"/>
</dbReference>
<feature type="region of interest" description="Disordered" evidence="9">
    <location>
        <begin position="186"/>
        <end position="242"/>
    </location>
</feature>
<dbReference type="InterPro" id="IPR017970">
    <property type="entry name" value="Homeobox_CS"/>
</dbReference>
<dbReference type="Pfam" id="PF00046">
    <property type="entry name" value="Homeodomain"/>
    <property type="match status" value="1"/>
</dbReference>
<dbReference type="SUPFAM" id="SSF46689">
    <property type="entry name" value="Homeodomain-like"/>
    <property type="match status" value="1"/>
</dbReference>
<feature type="compositionally biased region" description="Polar residues" evidence="9">
    <location>
        <begin position="322"/>
        <end position="342"/>
    </location>
</feature>
<feature type="compositionally biased region" description="Basic and acidic residues" evidence="9">
    <location>
        <begin position="346"/>
        <end position="356"/>
    </location>
</feature>
<dbReference type="SMART" id="SM00389">
    <property type="entry name" value="HOX"/>
    <property type="match status" value="1"/>
</dbReference>
<evidence type="ECO:0000256" key="9">
    <source>
        <dbReference type="SAM" id="MobiDB-lite"/>
    </source>
</evidence>
<dbReference type="PROSITE" id="PS00027">
    <property type="entry name" value="HOMEOBOX_1"/>
    <property type="match status" value="1"/>
</dbReference>
<evidence type="ECO:0000256" key="3">
    <source>
        <dbReference type="ARBA" id="ARBA00023125"/>
    </source>
</evidence>
<dbReference type="AlphaFoldDB" id="A0A8J5KD47"/>
<keyword evidence="5 7" id="KW-0539">Nucleus</keyword>
<evidence type="ECO:0000259" key="10">
    <source>
        <dbReference type="PROSITE" id="PS50071"/>
    </source>
</evidence>
<feature type="compositionally biased region" description="Basic and acidic residues" evidence="9">
    <location>
        <begin position="38"/>
        <end position="53"/>
    </location>
</feature>
<dbReference type="GO" id="GO:0000981">
    <property type="term" value="F:DNA-binding transcription factor activity, RNA polymerase II-specific"/>
    <property type="evidence" value="ECO:0007669"/>
    <property type="project" value="InterPro"/>
</dbReference>
<dbReference type="InterPro" id="IPR000047">
    <property type="entry name" value="HTH_motif"/>
</dbReference>
<evidence type="ECO:0000256" key="7">
    <source>
        <dbReference type="PROSITE-ProRule" id="PRU00108"/>
    </source>
</evidence>
<accession>A0A8J5KD47</accession>
<organism evidence="11 12">
    <name type="scientific">Homarus americanus</name>
    <name type="common">American lobster</name>
    <dbReference type="NCBI Taxonomy" id="6706"/>
    <lineage>
        <taxon>Eukaryota</taxon>
        <taxon>Metazoa</taxon>
        <taxon>Ecdysozoa</taxon>
        <taxon>Arthropoda</taxon>
        <taxon>Crustacea</taxon>
        <taxon>Multicrustacea</taxon>
        <taxon>Malacostraca</taxon>
        <taxon>Eumalacostraca</taxon>
        <taxon>Eucarida</taxon>
        <taxon>Decapoda</taxon>
        <taxon>Pleocyemata</taxon>
        <taxon>Astacidea</taxon>
        <taxon>Nephropoidea</taxon>
        <taxon>Nephropidae</taxon>
        <taxon>Homarus</taxon>
    </lineage>
</organism>
<evidence type="ECO:0000256" key="1">
    <source>
        <dbReference type="ARBA" id="ARBA00004123"/>
    </source>
</evidence>
<evidence type="ECO:0000313" key="11">
    <source>
        <dbReference type="EMBL" id="KAG7169558.1"/>
    </source>
</evidence>
<dbReference type="PANTHER" id="PTHR46294:SF4">
    <property type="entry name" value="SEGMENTATION PROTEIN EVEN-SKIPPED"/>
    <property type="match status" value="1"/>
</dbReference>
<dbReference type="InterPro" id="IPR052002">
    <property type="entry name" value="Even-skipped_HD"/>
</dbReference>
<keyword evidence="12" id="KW-1185">Reference proteome</keyword>
<dbReference type="PRINTS" id="PR00024">
    <property type="entry name" value="HOMEOBOX"/>
</dbReference>
<evidence type="ECO:0000256" key="4">
    <source>
        <dbReference type="ARBA" id="ARBA00023155"/>
    </source>
</evidence>
<protein>
    <submittedName>
        <fullName evidence="11">Homeobox even-skipped protein 2-like</fullName>
    </submittedName>
</protein>
<evidence type="ECO:0000313" key="12">
    <source>
        <dbReference type="Proteomes" id="UP000747542"/>
    </source>
</evidence>
<feature type="region of interest" description="Disordered" evidence="9">
    <location>
        <begin position="1"/>
        <end position="74"/>
    </location>
</feature>
<dbReference type="EMBL" id="JAHLQT010015974">
    <property type="protein sequence ID" value="KAG7169558.1"/>
    <property type="molecule type" value="Genomic_DNA"/>
</dbReference>
<evidence type="ECO:0000256" key="5">
    <source>
        <dbReference type="ARBA" id="ARBA00023242"/>
    </source>
</evidence>
<dbReference type="Gene3D" id="1.10.10.60">
    <property type="entry name" value="Homeodomain-like"/>
    <property type="match status" value="1"/>
</dbReference>
<comment type="subcellular location">
    <subcellularLocation>
        <location evidence="1 7 8">Nucleus</location>
    </subcellularLocation>
</comment>
<dbReference type="CDD" id="cd00086">
    <property type="entry name" value="homeodomain"/>
    <property type="match status" value="1"/>
</dbReference>
<keyword evidence="3 7" id="KW-0238">DNA-binding</keyword>
<reference evidence="11" key="1">
    <citation type="journal article" date="2021" name="Sci. Adv.">
        <title>The American lobster genome reveals insights on longevity, neural, and immune adaptations.</title>
        <authorList>
            <person name="Polinski J.M."/>
            <person name="Zimin A.V."/>
            <person name="Clark K.F."/>
            <person name="Kohn A.B."/>
            <person name="Sadowski N."/>
            <person name="Timp W."/>
            <person name="Ptitsyn A."/>
            <person name="Khanna P."/>
            <person name="Romanova D.Y."/>
            <person name="Williams P."/>
            <person name="Greenwood S.J."/>
            <person name="Moroz L.L."/>
            <person name="Walt D.R."/>
            <person name="Bodnar A.G."/>
        </authorList>
    </citation>
    <scope>NUCLEOTIDE SEQUENCE</scope>
    <source>
        <strain evidence="11">GMGI-L3</strain>
    </source>
</reference>
<dbReference type="PRINTS" id="PR00031">
    <property type="entry name" value="HTHREPRESSR"/>
</dbReference>
<evidence type="ECO:0000256" key="8">
    <source>
        <dbReference type="RuleBase" id="RU000682"/>
    </source>
</evidence>
<dbReference type="InterPro" id="IPR009057">
    <property type="entry name" value="Homeodomain-like_sf"/>
</dbReference>
<gene>
    <name evidence="11" type="primary">EVX2-L</name>
    <name evidence="11" type="ORF">Hamer_G020870</name>
</gene>
<dbReference type="GO" id="GO:0000978">
    <property type="term" value="F:RNA polymerase II cis-regulatory region sequence-specific DNA binding"/>
    <property type="evidence" value="ECO:0007669"/>
    <property type="project" value="TreeGrafter"/>
</dbReference>
<comment type="similarity">
    <text evidence="6">Belongs to the even-skipped homeobox family.</text>
</comment>
<evidence type="ECO:0000256" key="6">
    <source>
        <dbReference type="ARBA" id="ARBA00038449"/>
    </source>
</evidence>
<dbReference type="InterPro" id="IPR020479">
    <property type="entry name" value="HD_metazoa"/>
</dbReference>
<dbReference type="GO" id="GO:0005634">
    <property type="term" value="C:nucleus"/>
    <property type="evidence" value="ECO:0007669"/>
    <property type="project" value="UniProtKB-SubCell"/>
</dbReference>
<feature type="DNA-binding region" description="Homeobox" evidence="7">
    <location>
        <begin position="76"/>
        <end position="135"/>
    </location>
</feature>